<dbReference type="Proteomes" id="UP000054549">
    <property type="component" value="Unassembled WGS sequence"/>
</dbReference>
<feature type="region of interest" description="Disordered" evidence="1">
    <location>
        <begin position="1"/>
        <end position="158"/>
    </location>
</feature>
<feature type="compositionally biased region" description="Low complexity" evidence="1">
    <location>
        <begin position="36"/>
        <end position="46"/>
    </location>
</feature>
<organism evidence="2 3">
    <name type="scientific">Amanita muscaria (strain Koide BX008)</name>
    <dbReference type="NCBI Taxonomy" id="946122"/>
    <lineage>
        <taxon>Eukaryota</taxon>
        <taxon>Fungi</taxon>
        <taxon>Dikarya</taxon>
        <taxon>Basidiomycota</taxon>
        <taxon>Agaricomycotina</taxon>
        <taxon>Agaricomycetes</taxon>
        <taxon>Agaricomycetidae</taxon>
        <taxon>Agaricales</taxon>
        <taxon>Pluteineae</taxon>
        <taxon>Amanitaceae</taxon>
        <taxon>Amanita</taxon>
    </lineage>
</organism>
<name>A0A0C2S7N5_AMAMK</name>
<evidence type="ECO:0000256" key="1">
    <source>
        <dbReference type="SAM" id="MobiDB-lite"/>
    </source>
</evidence>
<dbReference type="InParanoid" id="A0A0C2S7N5"/>
<gene>
    <name evidence="2" type="ORF">M378DRAFT_15265</name>
</gene>
<dbReference type="EMBL" id="KN818329">
    <property type="protein sequence ID" value="KIL58795.1"/>
    <property type="molecule type" value="Genomic_DNA"/>
</dbReference>
<accession>A0A0C2S7N5</accession>
<sequence>MAVQEQRASPKDHDLTYQRRQDNQPPPENPQKLVITTTSTSSATFSLQNHSHTPENHGPPPMSRSPLKDARLARRLLTQEASSSPPNTSEAHEQQSMSSSPPTQGVMDESRSRPKRSMSPAPDTGTLERHLEPPPEQETKRAKKESDVCENHEPSNFR</sequence>
<evidence type="ECO:0000313" key="3">
    <source>
        <dbReference type="Proteomes" id="UP000054549"/>
    </source>
</evidence>
<keyword evidence="3" id="KW-1185">Reference proteome</keyword>
<dbReference type="HOGENOM" id="CLU_1668923_0_0_1"/>
<evidence type="ECO:0000313" key="2">
    <source>
        <dbReference type="EMBL" id="KIL58795.1"/>
    </source>
</evidence>
<feature type="compositionally biased region" description="Basic and acidic residues" evidence="1">
    <location>
        <begin position="126"/>
        <end position="158"/>
    </location>
</feature>
<feature type="compositionally biased region" description="Basic and acidic residues" evidence="1">
    <location>
        <begin position="8"/>
        <end position="22"/>
    </location>
</feature>
<feature type="compositionally biased region" description="Polar residues" evidence="1">
    <location>
        <begin position="79"/>
        <end position="103"/>
    </location>
</feature>
<reference evidence="2 3" key="1">
    <citation type="submission" date="2014-04" db="EMBL/GenBank/DDBJ databases">
        <title>Evolutionary Origins and Diversification of the Mycorrhizal Mutualists.</title>
        <authorList>
            <consortium name="DOE Joint Genome Institute"/>
            <consortium name="Mycorrhizal Genomics Consortium"/>
            <person name="Kohler A."/>
            <person name="Kuo A."/>
            <person name="Nagy L.G."/>
            <person name="Floudas D."/>
            <person name="Copeland A."/>
            <person name="Barry K.W."/>
            <person name="Cichocki N."/>
            <person name="Veneault-Fourrey C."/>
            <person name="LaButti K."/>
            <person name="Lindquist E.A."/>
            <person name="Lipzen A."/>
            <person name="Lundell T."/>
            <person name="Morin E."/>
            <person name="Murat C."/>
            <person name="Riley R."/>
            <person name="Ohm R."/>
            <person name="Sun H."/>
            <person name="Tunlid A."/>
            <person name="Henrissat B."/>
            <person name="Grigoriev I.V."/>
            <person name="Hibbett D.S."/>
            <person name="Martin F."/>
        </authorList>
    </citation>
    <scope>NUCLEOTIDE SEQUENCE [LARGE SCALE GENOMIC DNA]</scope>
    <source>
        <strain evidence="2 3">Koide BX008</strain>
    </source>
</reference>
<dbReference type="AlphaFoldDB" id="A0A0C2S7N5"/>
<proteinExistence type="predicted"/>
<protein>
    <submittedName>
        <fullName evidence="2">Uncharacterized protein</fullName>
    </submittedName>
</protein>